<dbReference type="CDD" id="cd01949">
    <property type="entry name" value="GGDEF"/>
    <property type="match status" value="1"/>
</dbReference>
<evidence type="ECO:0000259" key="11">
    <source>
        <dbReference type="PROSITE" id="PS50883"/>
    </source>
</evidence>
<dbReference type="SMART" id="SM00091">
    <property type="entry name" value="PAS"/>
    <property type="match status" value="2"/>
</dbReference>
<dbReference type="CDD" id="cd00130">
    <property type="entry name" value="PAS"/>
    <property type="match status" value="1"/>
</dbReference>
<dbReference type="RefSeq" id="WP_229422309.1">
    <property type="nucleotide sequence ID" value="NZ_CP040017.1"/>
</dbReference>
<feature type="transmembrane region" description="Helical" evidence="7">
    <location>
        <begin position="190"/>
        <end position="210"/>
    </location>
</feature>
<dbReference type="PROSITE" id="PS50887">
    <property type="entry name" value="GGDEF"/>
    <property type="match status" value="1"/>
</dbReference>
<feature type="transmembrane region" description="Helical" evidence="7">
    <location>
        <begin position="43"/>
        <end position="69"/>
    </location>
</feature>
<dbReference type="FunFam" id="3.20.20.450:FF:000001">
    <property type="entry name" value="Cyclic di-GMP phosphodiesterase yahA"/>
    <property type="match status" value="1"/>
</dbReference>
<dbReference type="SUPFAM" id="SSF55073">
    <property type="entry name" value="Nucleotide cyclase"/>
    <property type="match status" value="1"/>
</dbReference>
<dbReference type="SMART" id="SM00267">
    <property type="entry name" value="GGDEF"/>
    <property type="match status" value="1"/>
</dbReference>
<evidence type="ECO:0000259" key="12">
    <source>
        <dbReference type="PROSITE" id="PS50887"/>
    </source>
</evidence>
<dbReference type="SUPFAM" id="SSF55785">
    <property type="entry name" value="PYP-like sensor domain (PAS domain)"/>
    <property type="match status" value="1"/>
</dbReference>
<dbReference type="GO" id="GO:0005886">
    <property type="term" value="C:plasma membrane"/>
    <property type="evidence" value="ECO:0007669"/>
    <property type="project" value="UniProtKB-SubCell"/>
</dbReference>
<evidence type="ECO:0000313" key="14">
    <source>
        <dbReference type="Proteomes" id="UP000584325"/>
    </source>
</evidence>
<dbReference type="PROSITE" id="PS50113">
    <property type="entry name" value="PAC"/>
    <property type="match status" value="1"/>
</dbReference>
<feature type="domain" description="GGDEF" evidence="12">
    <location>
        <begin position="673"/>
        <end position="805"/>
    </location>
</feature>
<feature type="transmembrane region" description="Helical" evidence="7">
    <location>
        <begin position="478"/>
        <end position="497"/>
    </location>
</feature>
<dbReference type="InterPro" id="IPR035919">
    <property type="entry name" value="EAL_sf"/>
</dbReference>
<dbReference type="SUPFAM" id="SSF141868">
    <property type="entry name" value="EAL domain-like"/>
    <property type="match status" value="1"/>
</dbReference>
<dbReference type="InterPro" id="IPR042240">
    <property type="entry name" value="CHASE_sf"/>
</dbReference>
<keyword evidence="3 7" id="KW-0812">Transmembrane</keyword>
<dbReference type="Gene3D" id="3.20.20.450">
    <property type="entry name" value="EAL domain"/>
    <property type="match status" value="1"/>
</dbReference>
<dbReference type="PANTHER" id="PTHR44757">
    <property type="entry name" value="DIGUANYLATE CYCLASE DGCP"/>
    <property type="match status" value="1"/>
</dbReference>
<keyword evidence="4 7" id="KW-1133">Transmembrane helix</keyword>
<dbReference type="NCBIfam" id="TIGR00254">
    <property type="entry name" value="GGDEF"/>
    <property type="match status" value="1"/>
</dbReference>
<protein>
    <submittedName>
        <fullName evidence="13">Diguanylate cyclase (GGDEF)-like protein/PAS domain S-box-containing protein</fullName>
    </submittedName>
</protein>
<accession>A0A7W5EE79</accession>
<dbReference type="Gene3D" id="3.30.450.20">
    <property type="entry name" value="PAS domain"/>
    <property type="match status" value="1"/>
</dbReference>
<gene>
    <name evidence="13" type="ORF">FHS02_004547</name>
</gene>
<feature type="transmembrane region" description="Helical" evidence="7">
    <location>
        <begin position="156"/>
        <end position="178"/>
    </location>
</feature>
<dbReference type="GO" id="GO:0071111">
    <property type="term" value="F:cyclic-guanylate-specific phosphodiesterase activity"/>
    <property type="evidence" value="ECO:0007669"/>
    <property type="project" value="UniProtKB-EC"/>
</dbReference>
<evidence type="ECO:0000259" key="10">
    <source>
        <dbReference type="PROSITE" id="PS50839"/>
    </source>
</evidence>
<dbReference type="Pfam" id="PF00989">
    <property type="entry name" value="PAS"/>
    <property type="match status" value="1"/>
</dbReference>
<dbReference type="InterPro" id="IPR000014">
    <property type="entry name" value="PAS"/>
</dbReference>
<feature type="transmembrane region" description="Helical" evidence="7">
    <location>
        <begin position="12"/>
        <end position="31"/>
    </location>
</feature>
<name>A0A7W5EE79_9BURK</name>
<evidence type="ECO:0000256" key="5">
    <source>
        <dbReference type="ARBA" id="ARBA00023136"/>
    </source>
</evidence>
<organism evidence="13 14">
    <name type="scientific">Pseudoduganella umbonata</name>
    <dbReference type="NCBI Taxonomy" id="864828"/>
    <lineage>
        <taxon>Bacteria</taxon>
        <taxon>Pseudomonadati</taxon>
        <taxon>Pseudomonadota</taxon>
        <taxon>Betaproteobacteria</taxon>
        <taxon>Burkholderiales</taxon>
        <taxon>Oxalobacteraceae</taxon>
        <taxon>Telluria group</taxon>
        <taxon>Pseudoduganella</taxon>
    </lineage>
</organism>
<feature type="transmembrane region" description="Helical" evidence="7">
    <location>
        <begin position="81"/>
        <end position="102"/>
    </location>
</feature>
<dbReference type="InterPro" id="IPR000700">
    <property type="entry name" value="PAS-assoc_C"/>
</dbReference>
<dbReference type="GO" id="GO:0007165">
    <property type="term" value="P:signal transduction"/>
    <property type="evidence" value="ECO:0007669"/>
    <property type="project" value="UniProtKB-ARBA"/>
</dbReference>
<dbReference type="Gene3D" id="3.30.70.270">
    <property type="match status" value="1"/>
</dbReference>
<dbReference type="InterPro" id="IPR007895">
    <property type="entry name" value="MASE1"/>
</dbReference>
<dbReference type="InterPro" id="IPR006189">
    <property type="entry name" value="CHASE_dom"/>
</dbReference>
<evidence type="ECO:0000259" key="8">
    <source>
        <dbReference type="PROSITE" id="PS50112"/>
    </source>
</evidence>
<comment type="subcellular location">
    <subcellularLocation>
        <location evidence="1">Cell membrane</location>
        <topology evidence="1">Multi-pass membrane protein</topology>
    </subcellularLocation>
</comment>
<dbReference type="InterPro" id="IPR052155">
    <property type="entry name" value="Biofilm_reg_signaling"/>
</dbReference>
<dbReference type="Proteomes" id="UP000584325">
    <property type="component" value="Unassembled WGS sequence"/>
</dbReference>
<dbReference type="CDD" id="cd01948">
    <property type="entry name" value="EAL"/>
    <property type="match status" value="1"/>
</dbReference>
<dbReference type="PROSITE" id="PS50839">
    <property type="entry name" value="CHASE"/>
    <property type="match status" value="1"/>
</dbReference>
<evidence type="ECO:0000256" key="1">
    <source>
        <dbReference type="ARBA" id="ARBA00004651"/>
    </source>
</evidence>
<dbReference type="PROSITE" id="PS50883">
    <property type="entry name" value="EAL"/>
    <property type="match status" value="1"/>
</dbReference>
<dbReference type="Pfam" id="PF00990">
    <property type="entry name" value="GGDEF"/>
    <property type="match status" value="1"/>
</dbReference>
<dbReference type="InterPro" id="IPR035965">
    <property type="entry name" value="PAS-like_dom_sf"/>
</dbReference>
<dbReference type="Gene3D" id="3.30.450.350">
    <property type="entry name" value="CHASE domain"/>
    <property type="match status" value="1"/>
</dbReference>
<dbReference type="InterPro" id="IPR001633">
    <property type="entry name" value="EAL_dom"/>
</dbReference>
<feature type="transmembrane region" description="Helical" evidence="7">
    <location>
        <begin position="122"/>
        <end position="144"/>
    </location>
</feature>
<dbReference type="InterPro" id="IPR000160">
    <property type="entry name" value="GGDEF_dom"/>
</dbReference>
<dbReference type="GO" id="GO:0071732">
    <property type="term" value="P:cellular response to nitric oxide"/>
    <property type="evidence" value="ECO:0007669"/>
    <property type="project" value="UniProtKB-ARBA"/>
</dbReference>
<sequence>MNHLQHRLPANLLLAAAYAAIGIIGLELSLMPGFSTPLFLPAGLALAALVSGGPRLLPGVALGVLLLNLHSLPNASAVPSGTLAAAALAATAAATLQAYAGMHAFARWVHPAIGAGRDVLRFLALPPALALISSTLSLCALALLGVMPGDALLANWFTWWIGDALGILLGAPLAWTAFGKPRALWSQRRWTVGGPILVLVVLFVAIFMQVRRWEAHQQMQQVQLKAQQASDLLQAKLSEHERYLFAIANAISDKSQHIGPEIFRNIARGYQARHPEILTMGWLKPVAGAERDAFETWARKTVDSTFAIRAADSEGMLHPAPQRDRYVVATYAEPRGNRIYLGLDMLSEPVRAAAVAQALASGEPTASAPITLIQPGRNQGVALLQAVPSGGSAAPGAVMLIALEPSTYLDSVMRQVGFPHLLASLRDEATGAALSPALAGAASEAAFEQLLSFGGRQYRLTLTPTAEYMTSQRGWQSWSVLAAGLVLTSLLGGLLLLTSGEQASVRAQVEASTARLQEREARLQAILEKAADAILTISTDGMLTSANVAAGRLFGHAPESMAGLPLARLLPVGEGDTPADLLRRIAAGNTREHEATGWRSDGAAFPLAVSVSEVEVPGGHLFVAILHDLTEQRRAQDRIHRLAHHDPLTGLENRLSLNLRLAAALVRARRQRHTVAVMFLDLDHFKKINDTHGHQTGDQLLLAVAQRLREVSGEVDTIARLGGDEFIVVTGHVTSDEAGHMAARIVDMLARPYPLQGQAVHSGTSVGIAMYPVDGEDANTLLQHADTAMYAAKSRGRGNFQFFSRDMNAATHERLLLESRLWQALEQQEFELYLQPQIDLASGAVIGAEALLRWHHPELGTVGPDRFIPIAEESGLILPLGEWVLQRAIDLLAHWQTIGLGHLRLAVNLSARQCQGHGLLAQLDRMLAEAGVDPALLELEITESAAMQDPERSRALLQGLRTRGIRVAIDDFGTGYSSLSYLKLFELDRIKIDRGFVKDIESDPNDAAIVSATIGLAHALGLDVIAEGVETIAQADFLRAHHCDEAQGYLFARPMPAAEFERSTGATLDGPVRAIA</sequence>
<dbReference type="Pfam" id="PF03924">
    <property type="entry name" value="CHASE"/>
    <property type="match status" value="1"/>
</dbReference>
<dbReference type="SMART" id="SM01079">
    <property type="entry name" value="CHASE"/>
    <property type="match status" value="1"/>
</dbReference>
<feature type="domain" description="PAS" evidence="8">
    <location>
        <begin position="519"/>
        <end position="563"/>
    </location>
</feature>
<feature type="domain" description="PAC" evidence="9">
    <location>
        <begin position="591"/>
        <end position="641"/>
    </location>
</feature>
<comment type="caution">
    <text evidence="13">The sequence shown here is derived from an EMBL/GenBank/DDBJ whole genome shotgun (WGS) entry which is preliminary data.</text>
</comment>
<dbReference type="EMBL" id="JACHXS010000010">
    <property type="protein sequence ID" value="MBB3223694.1"/>
    <property type="molecule type" value="Genomic_DNA"/>
</dbReference>
<dbReference type="InterPro" id="IPR029787">
    <property type="entry name" value="Nucleotide_cyclase"/>
</dbReference>
<feature type="domain" description="EAL" evidence="11">
    <location>
        <begin position="814"/>
        <end position="1068"/>
    </location>
</feature>
<dbReference type="PROSITE" id="PS50112">
    <property type="entry name" value="PAS"/>
    <property type="match status" value="1"/>
</dbReference>
<dbReference type="AlphaFoldDB" id="A0A7W5EE79"/>
<evidence type="ECO:0000256" key="3">
    <source>
        <dbReference type="ARBA" id="ARBA00022692"/>
    </source>
</evidence>
<evidence type="ECO:0000256" key="7">
    <source>
        <dbReference type="SAM" id="Phobius"/>
    </source>
</evidence>
<evidence type="ECO:0000259" key="9">
    <source>
        <dbReference type="PROSITE" id="PS50113"/>
    </source>
</evidence>
<dbReference type="Pfam" id="PF00563">
    <property type="entry name" value="EAL"/>
    <property type="match status" value="1"/>
</dbReference>
<reference evidence="13 14" key="1">
    <citation type="submission" date="2020-08" db="EMBL/GenBank/DDBJ databases">
        <title>Genomic Encyclopedia of Type Strains, Phase III (KMG-III): the genomes of soil and plant-associated and newly described type strains.</title>
        <authorList>
            <person name="Whitman W."/>
        </authorList>
    </citation>
    <scope>NUCLEOTIDE SEQUENCE [LARGE SCALE GENOMIC DNA]</scope>
    <source>
        <strain evidence="13 14">CECT 7753</strain>
    </source>
</reference>
<dbReference type="InterPro" id="IPR013767">
    <property type="entry name" value="PAS_fold"/>
</dbReference>
<comment type="catalytic activity">
    <reaction evidence="6">
        <text>3',3'-c-di-GMP + H2O = 5'-phosphoguanylyl(3'-&gt;5')guanosine + H(+)</text>
        <dbReference type="Rhea" id="RHEA:24902"/>
        <dbReference type="ChEBI" id="CHEBI:15377"/>
        <dbReference type="ChEBI" id="CHEBI:15378"/>
        <dbReference type="ChEBI" id="CHEBI:58754"/>
        <dbReference type="ChEBI" id="CHEBI:58805"/>
        <dbReference type="EC" id="3.1.4.52"/>
    </reaction>
    <physiologicalReaction direction="left-to-right" evidence="6">
        <dbReference type="Rhea" id="RHEA:24903"/>
    </physiologicalReaction>
</comment>
<dbReference type="Pfam" id="PF05231">
    <property type="entry name" value="MASE1"/>
    <property type="match status" value="1"/>
</dbReference>
<keyword evidence="2" id="KW-1003">Cell membrane</keyword>
<evidence type="ECO:0000256" key="4">
    <source>
        <dbReference type="ARBA" id="ARBA00022989"/>
    </source>
</evidence>
<dbReference type="NCBIfam" id="TIGR00229">
    <property type="entry name" value="sensory_box"/>
    <property type="match status" value="1"/>
</dbReference>
<dbReference type="FunFam" id="3.30.70.270:FF:000001">
    <property type="entry name" value="Diguanylate cyclase domain protein"/>
    <property type="match status" value="1"/>
</dbReference>
<feature type="domain" description="CHASE" evidence="10">
    <location>
        <begin position="280"/>
        <end position="387"/>
    </location>
</feature>
<dbReference type="GO" id="GO:0006355">
    <property type="term" value="P:regulation of DNA-templated transcription"/>
    <property type="evidence" value="ECO:0007669"/>
    <property type="project" value="InterPro"/>
</dbReference>
<evidence type="ECO:0000313" key="13">
    <source>
        <dbReference type="EMBL" id="MBB3223694.1"/>
    </source>
</evidence>
<dbReference type="PANTHER" id="PTHR44757:SF2">
    <property type="entry name" value="BIOFILM ARCHITECTURE MAINTENANCE PROTEIN MBAA"/>
    <property type="match status" value="1"/>
</dbReference>
<evidence type="ECO:0000256" key="2">
    <source>
        <dbReference type="ARBA" id="ARBA00022475"/>
    </source>
</evidence>
<dbReference type="InterPro" id="IPR043128">
    <property type="entry name" value="Rev_trsase/Diguanyl_cyclase"/>
</dbReference>
<evidence type="ECO:0000256" key="6">
    <source>
        <dbReference type="ARBA" id="ARBA00051114"/>
    </source>
</evidence>
<dbReference type="SMART" id="SM00052">
    <property type="entry name" value="EAL"/>
    <property type="match status" value="1"/>
</dbReference>
<keyword evidence="5 7" id="KW-0472">Membrane</keyword>
<proteinExistence type="predicted"/>